<feature type="signal peptide" evidence="1">
    <location>
        <begin position="1"/>
        <end position="19"/>
    </location>
</feature>
<organism evidence="2 3">
    <name type="scientific">Chironomus riparius</name>
    <dbReference type="NCBI Taxonomy" id="315576"/>
    <lineage>
        <taxon>Eukaryota</taxon>
        <taxon>Metazoa</taxon>
        <taxon>Ecdysozoa</taxon>
        <taxon>Arthropoda</taxon>
        <taxon>Hexapoda</taxon>
        <taxon>Insecta</taxon>
        <taxon>Pterygota</taxon>
        <taxon>Neoptera</taxon>
        <taxon>Endopterygota</taxon>
        <taxon>Diptera</taxon>
        <taxon>Nematocera</taxon>
        <taxon>Chironomoidea</taxon>
        <taxon>Chironomidae</taxon>
        <taxon>Chironominae</taxon>
        <taxon>Chironomus</taxon>
    </lineage>
</organism>
<keyword evidence="1" id="KW-0732">Signal</keyword>
<keyword evidence="3" id="KW-1185">Reference proteome</keyword>
<accession>A0A9N9WX92</accession>
<sequence>MMTKILILILALNTVQVLGTCDSTECASVPIHYQDLGCKPILKDGECCPSSFDCTHLDAQDESKCHLRGTVFDQGDKVDRSQLRSACIGAAVCSLGGKFIYAHLDCAEYFGGILKPGCVRQYSNDKCCSVGSVCGDEALKLATCDFEGKTYKEGQRMYPANNNCFKCLCTNDFQNKPVEQNKDCVRNECNLELLAIDNIRNKCAPVYHPDSCCPNNWACPKNDDSIIPGNNPKGNTSPKCKFGSLELNIGDVLSTKEKNCFKCSCNVPPMLDCNFTPDC</sequence>
<gene>
    <name evidence="2" type="ORF">CHIRRI_LOCUS11994</name>
</gene>
<dbReference type="EMBL" id="OU895879">
    <property type="protein sequence ID" value="CAG9809165.1"/>
    <property type="molecule type" value="Genomic_DNA"/>
</dbReference>
<dbReference type="AlphaFoldDB" id="A0A9N9WX92"/>
<evidence type="ECO:0000313" key="2">
    <source>
        <dbReference type="EMBL" id="CAG9809165.1"/>
    </source>
</evidence>
<reference evidence="2" key="1">
    <citation type="submission" date="2022-01" db="EMBL/GenBank/DDBJ databases">
        <authorList>
            <person name="King R."/>
        </authorList>
    </citation>
    <scope>NUCLEOTIDE SEQUENCE</scope>
</reference>
<evidence type="ECO:0000313" key="3">
    <source>
        <dbReference type="Proteomes" id="UP001153620"/>
    </source>
</evidence>
<feature type="chain" id="PRO_5040368398" evidence="1">
    <location>
        <begin position="20"/>
        <end position="279"/>
    </location>
</feature>
<evidence type="ECO:0000256" key="1">
    <source>
        <dbReference type="SAM" id="SignalP"/>
    </source>
</evidence>
<dbReference type="OrthoDB" id="365605at2759"/>
<dbReference type="Proteomes" id="UP001153620">
    <property type="component" value="Chromosome 3"/>
</dbReference>
<proteinExistence type="predicted"/>
<reference evidence="2" key="2">
    <citation type="submission" date="2022-10" db="EMBL/GenBank/DDBJ databases">
        <authorList>
            <consortium name="ENA_rothamsted_submissions"/>
            <consortium name="culmorum"/>
            <person name="King R."/>
        </authorList>
    </citation>
    <scope>NUCLEOTIDE SEQUENCE</scope>
</reference>
<protein>
    <submittedName>
        <fullName evidence="2">Uncharacterized protein</fullName>
    </submittedName>
</protein>
<name>A0A9N9WX92_9DIPT</name>